<organism evidence="2 3">
    <name type="scientific">Flavobacterium hydrocarbonoxydans</name>
    <dbReference type="NCBI Taxonomy" id="2683249"/>
    <lineage>
        <taxon>Bacteria</taxon>
        <taxon>Pseudomonadati</taxon>
        <taxon>Bacteroidota</taxon>
        <taxon>Flavobacteriia</taxon>
        <taxon>Flavobacteriales</taxon>
        <taxon>Flavobacteriaceae</taxon>
        <taxon>Flavobacterium</taxon>
    </lineage>
</organism>
<reference evidence="2 3" key="1">
    <citation type="submission" date="2019-12" db="EMBL/GenBank/DDBJ databases">
        <authorList>
            <person name="Kim Y.S."/>
        </authorList>
    </citation>
    <scope>NUCLEOTIDE SEQUENCE [LARGE SCALE GENOMIC DNA]</scope>
    <source>
        <strain evidence="2 3">GA093</strain>
    </source>
</reference>
<sequence>MKNIDKIQTLLPLGYLYLVILGIAKEGLYYYQIGINIVTYSSIMDILISPIATITSHLIFTIPILLLFIFHYNLPKFLLKNDDKLWVQKLFDIKKNYENKDVTEEEKRNEYIFVSVKMLNSFLFSLYIGFGFGGGYFLSKKIKENKLQYEYKVNYNDGKSENIHLIGSNTTYYFFLSKGNPAIKITPVASIKNIEMTKKKSFY</sequence>
<dbReference type="AlphaFoldDB" id="A0A6I4NWG3"/>
<feature type="transmembrane region" description="Helical" evidence="1">
    <location>
        <begin position="43"/>
        <end position="70"/>
    </location>
</feature>
<evidence type="ECO:0000256" key="1">
    <source>
        <dbReference type="SAM" id="Phobius"/>
    </source>
</evidence>
<proteinExistence type="predicted"/>
<keyword evidence="1" id="KW-0472">Membrane</keyword>
<keyword evidence="1" id="KW-1133">Transmembrane helix</keyword>
<evidence type="ECO:0000313" key="2">
    <source>
        <dbReference type="EMBL" id="MWB96019.1"/>
    </source>
</evidence>
<dbReference type="EMBL" id="WSTB01000010">
    <property type="protein sequence ID" value="MWB96019.1"/>
    <property type="molecule type" value="Genomic_DNA"/>
</dbReference>
<dbReference type="Proteomes" id="UP000471501">
    <property type="component" value="Unassembled WGS sequence"/>
</dbReference>
<accession>A0A6I4NWG3</accession>
<comment type="caution">
    <text evidence="2">The sequence shown here is derived from an EMBL/GenBank/DDBJ whole genome shotgun (WGS) entry which is preliminary data.</text>
</comment>
<name>A0A6I4NWG3_9FLAO</name>
<feature type="transmembrane region" description="Helical" evidence="1">
    <location>
        <begin position="118"/>
        <end position="138"/>
    </location>
</feature>
<keyword evidence="3" id="KW-1185">Reference proteome</keyword>
<gene>
    <name evidence="2" type="ORF">GON26_16765</name>
</gene>
<keyword evidence="1" id="KW-0812">Transmembrane</keyword>
<protein>
    <submittedName>
        <fullName evidence="2">Uncharacterized protein</fullName>
    </submittedName>
</protein>
<dbReference type="RefSeq" id="WP_160375921.1">
    <property type="nucleotide sequence ID" value="NZ_WSTB01000010.1"/>
</dbReference>
<evidence type="ECO:0000313" key="3">
    <source>
        <dbReference type="Proteomes" id="UP000471501"/>
    </source>
</evidence>
<feature type="transmembrane region" description="Helical" evidence="1">
    <location>
        <begin position="12"/>
        <end position="31"/>
    </location>
</feature>